<feature type="region of interest" description="Disordered" evidence="1">
    <location>
        <begin position="1"/>
        <end position="287"/>
    </location>
</feature>
<evidence type="ECO:0000313" key="2">
    <source>
        <dbReference type="EMBL" id="OJJ30754.1"/>
    </source>
</evidence>
<name>A0A1L9RA34_ASPWE</name>
<dbReference type="EMBL" id="KV878216">
    <property type="protein sequence ID" value="OJJ30754.1"/>
    <property type="molecule type" value="Genomic_DNA"/>
</dbReference>
<dbReference type="AlphaFoldDB" id="A0A1L9RA34"/>
<evidence type="ECO:0000256" key="1">
    <source>
        <dbReference type="SAM" id="MobiDB-lite"/>
    </source>
</evidence>
<organism evidence="3 4">
    <name type="scientific">Aspergillus wentii DTO 134E9</name>
    <dbReference type="NCBI Taxonomy" id="1073089"/>
    <lineage>
        <taxon>Eukaryota</taxon>
        <taxon>Fungi</taxon>
        <taxon>Dikarya</taxon>
        <taxon>Ascomycota</taxon>
        <taxon>Pezizomycotina</taxon>
        <taxon>Eurotiomycetes</taxon>
        <taxon>Eurotiomycetidae</taxon>
        <taxon>Eurotiales</taxon>
        <taxon>Aspergillaceae</taxon>
        <taxon>Aspergillus</taxon>
        <taxon>Aspergillus subgen. Cremei</taxon>
    </lineage>
</organism>
<dbReference type="RefSeq" id="XP_040685404.1">
    <property type="nucleotide sequence ID" value="XM_040828746.1"/>
</dbReference>
<evidence type="ECO:0000313" key="3">
    <source>
        <dbReference type="EMBL" id="OJJ31727.1"/>
    </source>
</evidence>
<dbReference type="VEuPathDB" id="FungiDB:ASPWEDRAFT_117546"/>
<feature type="compositionally biased region" description="Polar residues" evidence="1">
    <location>
        <begin position="17"/>
        <end position="31"/>
    </location>
</feature>
<feature type="compositionally biased region" description="Polar residues" evidence="1">
    <location>
        <begin position="274"/>
        <end position="287"/>
    </location>
</feature>
<evidence type="ECO:0000313" key="4">
    <source>
        <dbReference type="Proteomes" id="UP000184383"/>
    </source>
</evidence>
<feature type="compositionally biased region" description="Low complexity" evidence="1">
    <location>
        <begin position="248"/>
        <end position="261"/>
    </location>
</feature>
<feature type="non-terminal residue" evidence="3">
    <location>
        <position position="287"/>
    </location>
</feature>
<proteinExistence type="predicted"/>
<feature type="compositionally biased region" description="Polar residues" evidence="1">
    <location>
        <begin position="57"/>
        <end position="69"/>
    </location>
</feature>
<accession>A0A1L9RA34</accession>
<dbReference type="GeneID" id="63744594"/>
<dbReference type="VEuPathDB" id="FungiDB:ASPWEDRAFT_118343"/>
<protein>
    <submittedName>
        <fullName evidence="3">Uncharacterized protein</fullName>
    </submittedName>
</protein>
<feature type="compositionally biased region" description="Basic and acidic residues" evidence="1">
    <location>
        <begin position="233"/>
        <end position="242"/>
    </location>
</feature>
<feature type="compositionally biased region" description="Basic residues" evidence="1">
    <location>
        <begin position="190"/>
        <end position="202"/>
    </location>
</feature>
<sequence length="287" mass="30056">MNEDPVQVPTENAEATGESTALSPEGSSQTLAEGEVEKKELPEPDGEIQYPAAEPTATDQEAPETTDNNKSPDDLDAATSEPIASEGPVAVETSEMTPAADTPAVDNCSTEKDIAEPLSVDDSNPESVTEKPKEPVDEDGQVRALPAETEIVTAETLETPDNTAPTESASQDPETPADDVEPEPSSTSKSSKKNKKKNKRKSGAATAVEQEPAETPQASLNEDTPETEPAHPGTEEPETKQPDDEDTSAPAETPTPTPGEEVSVDKPQDDAATSLETTPDQSQGNAT</sequence>
<dbReference type="EMBL" id="KV878215">
    <property type="protein sequence ID" value="OJJ31727.1"/>
    <property type="molecule type" value="Genomic_DNA"/>
</dbReference>
<keyword evidence="4" id="KW-1185">Reference proteome</keyword>
<gene>
    <name evidence="3" type="ORF">ASPWEDRAFT_117546</name>
    <name evidence="2" type="ORF">ASPWEDRAFT_118343</name>
</gene>
<reference evidence="3" key="1">
    <citation type="submission" date="2015-09" db="EMBL/GenBank/DDBJ databases">
        <title>Genomic diversity in the industrially and medically important fungal genus Aspergillus.</title>
        <authorList>
            <consortium name="DOE Joint Genome Institute"/>
            <person name="Riley R."/>
            <person name="Labutti K."/>
            <person name="Clum A."/>
            <person name="Sun H."/>
            <person name="Wiebenga A."/>
            <person name="De Vries R.P."/>
            <person name="Grigoriev I.V."/>
        </authorList>
    </citation>
    <scope>NUCLEOTIDE SEQUENCE [LARGE SCALE GENOMIC DNA]</scope>
    <source>
        <strain evidence="3">DTO 134E9</strain>
    </source>
</reference>
<dbReference type="Proteomes" id="UP000184383">
    <property type="component" value="Unassembled WGS sequence"/>
</dbReference>
<reference evidence="4" key="2">
    <citation type="journal article" date="2017" name="Genome Biol.">
        <title>Comparative genomics reveals high biological diversity and specific adaptations in the industrially and medically important fungal genus Aspergillus.</title>
        <authorList>
            <person name="de Vries R.P."/>
            <person name="Riley R."/>
            <person name="Wiebenga A."/>
            <person name="Aguilar-Osorio G."/>
            <person name="Amillis S."/>
            <person name="Uchima C.A."/>
            <person name="Anderluh G."/>
            <person name="Asadollahi M."/>
            <person name="Askin M."/>
            <person name="Barry K."/>
            <person name="Battaglia E."/>
            <person name="Bayram O."/>
            <person name="Benocci T."/>
            <person name="Braus-Stromeyer S.A."/>
            <person name="Caldana C."/>
            <person name="Canovas D."/>
            <person name="Cerqueira G.C."/>
            <person name="Chen F."/>
            <person name="Chen W."/>
            <person name="Choi C."/>
            <person name="Clum A."/>
            <person name="Dos Santos R.A."/>
            <person name="Damasio A.R."/>
            <person name="Diallinas G."/>
            <person name="Emri T."/>
            <person name="Fekete E."/>
            <person name="Flipphi M."/>
            <person name="Freyberg S."/>
            <person name="Gallo A."/>
            <person name="Gournas C."/>
            <person name="Habgood R."/>
            <person name="Hainaut M."/>
            <person name="Harispe M.L."/>
            <person name="Henrissat B."/>
            <person name="Hilden K.S."/>
            <person name="Hope R."/>
            <person name="Hossain A."/>
            <person name="Karabika E."/>
            <person name="Karaffa L."/>
            <person name="Karanyi Z."/>
            <person name="Krasevec N."/>
            <person name="Kuo A."/>
            <person name="Kusch H."/>
            <person name="LaButti K."/>
            <person name="Lagendijk E.L."/>
            <person name="Lapidus A."/>
            <person name="Levasseur A."/>
            <person name="Lindquist E."/>
            <person name="Lipzen A."/>
            <person name="Logrieco A.F."/>
            <person name="MacCabe A."/>
            <person name="Maekelae M.R."/>
            <person name="Malavazi I."/>
            <person name="Melin P."/>
            <person name="Meyer V."/>
            <person name="Mielnichuk N."/>
            <person name="Miskei M."/>
            <person name="Molnar A.P."/>
            <person name="Mule G."/>
            <person name="Ngan C.Y."/>
            <person name="Orejas M."/>
            <person name="Orosz E."/>
            <person name="Ouedraogo J.P."/>
            <person name="Overkamp K.M."/>
            <person name="Park H.-S."/>
            <person name="Perrone G."/>
            <person name="Piumi F."/>
            <person name="Punt P.J."/>
            <person name="Ram A.F."/>
            <person name="Ramon A."/>
            <person name="Rauscher S."/>
            <person name="Record E."/>
            <person name="Riano-Pachon D.M."/>
            <person name="Robert V."/>
            <person name="Roehrig J."/>
            <person name="Ruller R."/>
            <person name="Salamov A."/>
            <person name="Salih N.S."/>
            <person name="Samson R.A."/>
            <person name="Sandor E."/>
            <person name="Sanguinetti M."/>
            <person name="Schuetze T."/>
            <person name="Sepcic K."/>
            <person name="Shelest E."/>
            <person name="Sherlock G."/>
            <person name="Sophianopoulou V."/>
            <person name="Squina F.M."/>
            <person name="Sun H."/>
            <person name="Susca A."/>
            <person name="Todd R.B."/>
            <person name="Tsang A."/>
            <person name="Unkles S.E."/>
            <person name="van de Wiele N."/>
            <person name="van Rossen-Uffink D."/>
            <person name="Oliveira J.V."/>
            <person name="Vesth T.C."/>
            <person name="Visser J."/>
            <person name="Yu J.-H."/>
            <person name="Zhou M."/>
            <person name="Andersen M.R."/>
            <person name="Archer D.B."/>
            <person name="Baker S.E."/>
            <person name="Benoit I."/>
            <person name="Brakhage A.A."/>
            <person name="Braus G.H."/>
            <person name="Fischer R."/>
            <person name="Frisvad J.C."/>
            <person name="Goldman G.H."/>
            <person name="Houbraken J."/>
            <person name="Oakley B."/>
            <person name="Pocsi I."/>
            <person name="Scazzocchio C."/>
            <person name="Seiboth B."/>
            <person name="vanKuyk P.A."/>
            <person name="Wortman J."/>
            <person name="Dyer P.S."/>
            <person name="Grigoriev I.V."/>
        </authorList>
    </citation>
    <scope>NUCLEOTIDE SEQUENCE [LARGE SCALE GENOMIC DNA]</scope>
    <source>
        <strain evidence="4">DTO 134E9</strain>
    </source>
</reference>
<feature type="compositionally biased region" description="Polar residues" evidence="1">
    <location>
        <begin position="159"/>
        <end position="173"/>
    </location>
</feature>